<feature type="compositionally biased region" description="Basic and acidic residues" evidence="1">
    <location>
        <begin position="111"/>
        <end position="120"/>
    </location>
</feature>
<feature type="non-terminal residue" evidence="3">
    <location>
        <position position="166"/>
    </location>
</feature>
<keyword evidence="2" id="KW-0732">Signal</keyword>
<evidence type="ECO:0000313" key="4">
    <source>
        <dbReference type="Proteomes" id="UP001150925"/>
    </source>
</evidence>
<reference evidence="3" key="1">
    <citation type="submission" date="2022-07" db="EMBL/GenBank/DDBJ databases">
        <title>Phylogenomic reconstructions and comparative analyses of Kickxellomycotina fungi.</title>
        <authorList>
            <person name="Reynolds N.K."/>
            <person name="Stajich J.E."/>
            <person name="Barry K."/>
            <person name="Grigoriev I.V."/>
            <person name="Crous P."/>
            <person name="Smith M.E."/>
        </authorList>
    </citation>
    <scope>NUCLEOTIDE SEQUENCE</scope>
    <source>
        <strain evidence="3">RSA 1196</strain>
    </source>
</reference>
<proteinExistence type="predicted"/>
<protein>
    <submittedName>
        <fullName evidence="3">Uncharacterized protein</fullName>
    </submittedName>
</protein>
<evidence type="ECO:0000256" key="2">
    <source>
        <dbReference type="SAM" id="SignalP"/>
    </source>
</evidence>
<evidence type="ECO:0000313" key="3">
    <source>
        <dbReference type="EMBL" id="KAJ1948197.1"/>
    </source>
</evidence>
<feature type="chain" id="PRO_5040877760" evidence="2">
    <location>
        <begin position="24"/>
        <end position="166"/>
    </location>
</feature>
<dbReference type="SUPFAM" id="SSF53254">
    <property type="entry name" value="Phosphoglycerate mutase-like"/>
    <property type="match status" value="1"/>
</dbReference>
<evidence type="ECO:0000256" key="1">
    <source>
        <dbReference type="SAM" id="MobiDB-lite"/>
    </source>
</evidence>
<feature type="region of interest" description="Disordered" evidence="1">
    <location>
        <begin position="111"/>
        <end position="166"/>
    </location>
</feature>
<dbReference type="Gene3D" id="3.40.50.1240">
    <property type="entry name" value="Phosphoglycerate mutase-like"/>
    <property type="match status" value="1"/>
</dbReference>
<name>A0A9W8AM31_9FUNG</name>
<comment type="caution">
    <text evidence="3">The sequence shown here is derived from an EMBL/GenBank/DDBJ whole genome shotgun (WGS) entry which is preliminary data.</text>
</comment>
<feature type="signal peptide" evidence="2">
    <location>
        <begin position="1"/>
        <end position="23"/>
    </location>
</feature>
<dbReference type="AlphaFoldDB" id="A0A9W8AM31"/>
<gene>
    <name evidence="3" type="ORF">IWQ62_006928</name>
</gene>
<dbReference type="InterPro" id="IPR029033">
    <property type="entry name" value="His_PPase_superfam"/>
</dbReference>
<dbReference type="EMBL" id="JANBPY010004406">
    <property type="protein sequence ID" value="KAJ1948197.1"/>
    <property type="molecule type" value="Genomic_DNA"/>
</dbReference>
<accession>A0A9W8AM31</accession>
<dbReference type="Proteomes" id="UP001150925">
    <property type="component" value="Unassembled WGS sequence"/>
</dbReference>
<keyword evidence="4" id="KW-1185">Reference proteome</keyword>
<sequence length="166" mass="19153">MLCTNIGLLHLFATLQVATLVYADQQFRTETISKSGAFNPSFTMRKDYDYCNPHMPTKDNYKKMPGATLKFVQLFLRHGDRVPFNFIKTIDEYWECGPQYEVRYLAGGREFDPHKDKAEQDPNSPELQDSIKMQRKTYTPPDSPFKKPMNGTCEPGQLTERGMAQL</sequence>
<dbReference type="OrthoDB" id="10257284at2759"/>
<organism evidence="3 4">
    <name type="scientific">Dispira parvispora</name>
    <dbReference type="NCBI Taxonomy" id="1520584"/>
    <lineage>
        <taxon>Eukaryota</taxon>
        <taxon>Fungi</taxon>
        <taxon>Fungi incertae sedis</taxon>
        <taxon>Zoopagomycota</taxon>
        <taxon>Kickxellomycotina</taxon>
        <taxon>Dimargaritomycetes</taxon>
        <taxon>Dimargaritales</taxon>
        <taxon>Dimargaritaceae</taxon>
        <taxon>Dispira</taxon>
    </lineage>
</organism>